<dbReference type="InterPro" id="IPR001148">
    <property type="entry name" value="CA_dom"/>
</dbReference>
<dbReference type="PANTHER" id="PTHR18952">
    <property type="entry name" value="CARBONIC ANHYDRASE"/>
    <property type="match status" value="1"/>
</dbReference>
<evidence type="ECO:0000256" key="2">
    <source>
        <dbReference type="ARBA" id="ARBA00012925"/>
    </source>
</evidence>
<dbReference type="GO" id="GO:0004089">
    <property type="term" value="F:carbonate dehydratase activity"/>
    <property type="evidence" value="ECO:0007669"/>
    <property type="project" value="UniProtKB-EC"/>
</dbReference>
<reference evidence="8 9" key="1">
    <citation type="submission" date="2018-07" db="EMBL/GenBank/DDBJ databases">
        <title>Comparative genomes isolates from brazilian mangrove.</title>
        <authorList>
            <person name="De Araujo J.E."/>
            <person name="Taketani R.G."/>
            <person name="Silva M.C.P."/>
            <person name="Lourenco M.V."/>
            <person name="Oliveira V.M."/>
            <person name="Andreote F.D."/>
        </authorList>
    </citation>
    <scope>NUCLEOTIDE SEQUENCE [LARGE SCALE GENOMIC DNA]</scope>
    <source>
        <strain evidence="8 9">HEX PRIS-MGV</strain>
    </source>
</reference>
<keyword evidence="4" id="KW-0862">Zinc</keyword>
<dbReference type="GO" id="GO:0008270">
    <property type="term" value="F:zinc ion binding"/>
    <property type="evidence" value="ECO:0007669"/>
    <property type="project" value="InterPro"/>
</dbReference>
<dbReference type="EC" id="4.2.1.1" evidence="2"/>
<gene>
    <name evidence="8" type="ORF">DTL42_18385</name>
</gene>
<dbReference type="PANTHER" id="PTHR18952:SF265">
    <property type="entry name" value="CARBONIC ANHYDRASE"/>
    <property type="match status" value="1"/>
</dbReference>
<sequence length="245" mass="28001">MPVIGTQQSPIRINTSETLLVCQPQRIFQVCYQQGVPCTGKFDMAGTGHGNLVLQPPYPKVKYQGDCFELRKVHIHLKSEHLIDSDDPKDYEVHLLHLPEGSTAGTDPKVVIGILYRHDPNVESGGGLEWLEKALRSQEEKGLRRSKNDGGDCSSKPFEFEPLWFFPSQGDANDVENWFHYQGSLTSEPFSEDVSWFVMKNESVINKDRIGRIEQCAEQHARTVYALNRRFILRSFEQGECFREE</sequence>
<keyword evidence="3" id="KW-0479">Metal-binding</keyword>
<organism evidence="8 9">
    <name type="scientific">Bremerella cremea</name>
    <dbReference type="NCBI Taxonomy" id="1031537"/>
    <lineage>
        <taxon>Bacteria</taxon>
        <taxon>Pseudomonadati</taxon>
        <taxon>Planctomycetota</taxon>
        <taxon>Planctomycetia</taxon>
        <taxon>Pirellulales</taxon>
        <taxon>Pirellulaceae</taxon>
        <taxon>Bremerella</taxon>
    </lineage>
</organism>
<dbReference type="SUPFAM" id="SSF51069">
    <property type="entry name" value="Carbonic anhydrase"/>
    <property type="match status" value="1"/>
</dbReference>
<accession>A0A368KMX3</accession>
<name>A0A368KMX3_9BACT</name>
<dbReference type="SMART" id="SM01057">
    <property type="entry name" value="Carb_anhydrase"/>
    <property type="match status" value="1"/>
</dbReference>
<dbReference type="OrthoDB" id="275216at2"/>
<dbReference type="Proteomes" id="UP000253562">
    <property type="component" value="Unassembled WGS sequence"/>
</dbReference>
<comment type="similarity">
    <text evidence="1">Belongs to the alpha-carbonic anhydrase family.</text>
</comment>
<keyword evidence="5" id="KW-0456">Lyase</keyword>
<dbReference type="EMBL" id="QPEX01000037">
    <property type="protein sequence ID" value="RCS43955.1"/>
    <property type="molecule type" value="Genomic_DNA"/>
</dbReference>
<protein>
    <recommendedName>
        <fullName evidence="2">carbonic anhydrase</fullName>
        <ecNumber evidence="2">4.2.1.1</ecNumber>
    </recommendedName>
</protein>
<evidence type="ECO:0000259" key="7">
    <source>
        <dbReference type="PROSITE" id="PS51144"/>
    </source>
</evidence>
<dbReference type="AlphaFoldDB" id="A0A368KMX3"/>
<proteinExistence type="inferred from homology"/>
<evidence type="ECO:0000256" key="3">
    <source>
        <dbReference type="ARBA" id="ARBA00022723"/>
    </source>
</evidence>
<evidence type="ECO:0000313" key="9">
    <source>
        <dbReference type="Proteomes" id="UP000253562"/>
    </source>
</evidence>
<dbReference type="RefSeq" id="WP_114370688.1">
    <property type="nucleotide sequence ID" value="NZ_QPEX01000037.1"/>
</dbReference>
<dbReference type="PROSITE" id="PS51144">
    <property type="entry name" value="ALPHA_CA_2"/>
    <property type="match status" value="1"/>
</dbReference>
<comment type="caution">
    <text evidence="8">The sequence shown here is derived from an EMBL/GenBank/DDBJ whole genome shotgun (WGS) entry which is preliminary data.</text>
</comment>
<comment type="catalytic activity">
    <reaction evidence="6">
        <text>hydrogencarbonate + H(+) = CO2 + H2O</text>
        <dbReference type="Rhea" id="RHEA:10748"/>
        <dbReference type="ChEBI" id="CHEBI:15377"/>
        <dbReference type="ChEBI" id="CHEBI:15378"/>
        <dbReference type="ChEBI" id="CHEBI:16526"/>
        <dbReference type="ChEBI" id="CHEBI:17544"/>
        <dbReference type="EC" id="4.2.1.1"/>
    </reaction>
</comment>
<evidence type="ECO:0000256" key="1">
    <source>
        <dbReference type="ARBA" id="ARBA00010718"/>
    </source>
</evidence>
<feature type="domain" description="Alpha-carbonic anhydrase" evidence="7">
    <location>
        <begin position="1"/>
        <end position="236"/>
    </location>
</feature>
<dbReference type="Gene3D" id="3.10.200.10">
    <property type="entry name" value="Alpha carbonic anhydrase"/>
    <property type="match status" value="1"/>
</dbReference>
<dbReference type="InterPro" id="IPR036398">
    <property type="entry name" value="CA_dom_sf"/>
</dbReference>
<evidence type="ECO:0000313" key="8">
    <source>
        <dbReference type="EMBL" id="RCS43955.1"/>
    </source>
</evidence>
<evidence type="ECO:0000256" key="5">
    <source>
        <dbReference type="ARBA" id="ARBA00023239"/>
    </source>
</evidence>
<dbReference type="InterPro" id="IPR023561">
    <property type="entry name" value="Carbonic_anhydrase_a-class"/>
</dbReference>
<dbReference type="Pfam" id="PF00194">
    <property type="entry name" value="Carb_anhydrase"/>
    <property type="match status" value="1"/>
</dbReference>
<evidence type="ECO:0000256" key="4">
    <source>
        <dbReference type="ARBA" id="ARBA00022833"/>
    </source>
</evidence>
<evidence type="ECO:0000256" key="6">
    <source>
        <dbReference type="ARBA" id="ARBA00048348"/>
    </source>
</evidence>